<dbReference type="Proteomes" id="UP000033393">
    <property type="component" value="Unassembled WGS sequence"/>
</dbReference>
<reference evidence="1 2" key="1">
    <citation type="submission" date="2015-02" db="EMBL/GenBank/DDBJ databases">
        <authorList>
            <person name="Ju K.-S."/>
            <person name="Doroghazi J.R."/>
            <person name="Metcalf W."/>
        </authorList>
    </citation>
    <scope>NUCLEOTIDE SEQUENCE [LARGE SCALE GENOMIC DNA]</scope>
    <source>
        <strain evidence="1 2">NRRL B-16140</strain>
    </source>
</reference>
<dbReference type="OrthoDB" id="3532737at2"/>
<name>A0A0F0GLS9_LENAE</name>
<keyword evidence="2" id="KW-1185">Reference proteome</keyword>
<dbReference type="PATRIC" id="fig|68170.10.peg.7736"/>
<dbReference type="RefSeq" id="WP_045314938.1">
    <property type="nucleotide sequence ID" value="NZ_JYJG01000247.1"/>
</dbReference>
<organism evidence="1 2">
    <name type="scientific">Lentzea aerocolonigenes</name>
    <name type="common">Lechevalieria aerocolonigenes</name>
    <name type="synonym">Saccharothrix aerocolonigenes</name>
    <dbReference type="NCBI Taxonomy" id="68170"/>
    <lineage>
        <taxon>Bacteria</taxon>
        <taxon>Bacillati</taxon>
        <taxon>Actinomycetota</taxon>
        <taxon>Actinomycetes</taxon>
        <taxon>Pseudonocardiales</taxon>
        <taxon>Pseudonocardiaceae</taxon>
        <taxon>Lentzea</taxon>
    </lineage>
</organism>
<dbReference type="EMBL" id="JYJG01000247">
    <property type="protein sequence ID" value="KJK44439.1"/>
    <property type="molecule type" value="Genomic_DNA"/>
</dbReference>
<evidence type="ECO:0000313" key="1">
    <source>
        <dbReference type="EMBL" id="KJK44439.1"/>
    </source>
</evidence>
<protein>
    <submittedName>
        <fullName evidence="1">Uncharacterized protein</fullName>
    </submittedName>
</protein>
<dbReference type="AlphaFoldDB" id="A0A0F0GLS9"/>
<proteinExistence type="predicted"/>
<comment type="caution">
    <text evidence="1">The sequence shown here is derived from an EMBL/GenBank/DDBJ whole genome shotgun (WGS) entry which is preliminary data.</text>
</comment>
<gene>
    <name evidence="1" type="ORF">UK23_29510</name>
</gene>
<sequence>MTKGTGLGHEFYADGYKLSGGINAVEDIGGGAPALDFTAINQSAMDRLLGIRDGRLSVKSFLDGAAASAHDRFRTMSASNQLLMYCAGTTVGSPVACLVAKQANYDATRNQDGSVGFATNAQGSGYGLEWCELLTADPRTDTAATNGSGVDDSDGEFYISLPGSSGNTVTTPDAAALDITGDLDIRAKIAPNDWTPAADGYIVSKYTVTGNQRSYALVLTTTGTLILQFSADGVTGISKTSTANLASLANGAQKWVRATLDVDNGASGYDVKFYTSDDGSTWTQLGATITTATATSVFAGTAVLEIGSRNAGTSDFFAGKVYEVDVKSGIGGTSVAHPIPNVSGLTDATGRVWTLNGTAAIVYPMRFGLQAHLQVTSLTGTDVTVKLQHSIDNGVNDAWSDVTGGSFGSITAAPTAVRIETARNLTIKRYLRVVTTTTGGFTNLVFRVAVEKNLVEVIFHA</sequence>
<evidence type="ECO:0000313" key="2">
    <source>
        <dbReference type="Proteomes" id="UP000033393"/>
    </source>
</evidence>
<accession>A0A0F0GLS9</accession>